<sequence>MEALCQQPINALNMSLRMRLSGNKLLFSRLLKRMMFTSQICCD</sequence>
<organism evidence="1 2">
    <name type="scientific">Segatella oris F0302</name>
    <dbReference type="NCBI Taxonomy" id="649760"/>
    <lineage>
        <taxon>Bacteria</taxon>
        <taxon>Pseudomonadati</taxon>
        <taxon>Bacteroidota</taxon>
        <taxon>Bacteroidia</taxon>
        <taxon>Bacteroidales</taxon>
        <taxon>Prevotellaceae</taxon>
        <taxon>Segatella</taxon>
    </lineage>
</organism>
<name>D1QPG4_9BACT</name>
<reference evidence="1 2" key="1">
    <citation type="submission" date="2009-11" db="EMBL/GenBank/DDBJ databases">
        <authorList>
            <person name="Weinstock G."/>
            <person name="Sodergren E."/>
            <person name="Clifton S."/>
            <person name="Fulton L."/>
            <person name="Fulton B."/>
            <person name="Courtney L."/>
            <person name="Fronick C."/>
            <person name="Harrison M."/>
            <person name="Strong C."/>
            <person name="Farmer C."/>
            <person name="Delahaunty K."/>
            <person name="Markovic C."/>
            <person name="Hall O."/>
            <person name="Minx P."/>
            <person name="Tomlinson C."/>
            <person name="Mitreva M."/>
            <person name="Nelson J."/>
            <person name="Hou S."/>
            <person name="Wollam A."/>
            <person name="Pepin K.H."/>
            <person name="Johnson M."/>
            <person name="Bhonagiri V."/>
            <person name="Nash W.E."/>
            <person name="Warren W."/>
            <person name="Chinwalla A."/>
            <person name="Mardis E.R."/>
            <person name="Wilson R.K."/>
        </authorList>
    </citation>
    <scope>NUCLEOTIDE SEQUENCE [LARGE SCALE GENOMIC DNA]</scope>
    <source>
        <strain evidence="1 2">F0302</strain>
    </source>
</reference>
<protein>
    <submittedName>
        <fullName evidence="1">Uncharacterized protein</fullName>
    </submittedName>
</protein>
<evidence type="ECO:0000313" key="2">
    <source>
        <dbReference type="Proteomes" id="UP000004079"/>
    </source>
</evidence>
<evidence type="ECO:0000313" key="1">
    <source>
        <dbReference type="EMBL" id="EFB32839.1"/>
    </source>
</evidence>
<dbReference type="HOGENOM" id="CLU_3237741_0_0_10"/>
<proteinExistence type="predicted"/>
<dbReference type="AlphaFoldDB" id="D1QPG4"/>
<comment type="caution">
    <text evidence="1">The sequence shown here is derived from an EMBL/GenBank/DDBJ whole genome shotgun (WGS) entry which is preliminary data.</text>
</comment>
<dbReference type="EMBL" id="ACUZ02000010">
    <property type="protein sequence ID" value="EFB32839.1"/>
    <property type="molecule type" value="Genomic_DNA"/>
</dbReference>
<dbReference type="Proteomes" id="UP000004079">
    <property type="component" value="Unassembled WGS sequence"/>
</dbReference>
<gene>
    <name evidence="1" type="ORF">HMPREF0971_00854</name>
</gene>
<accession>D1QPG4</accession>